<dbReference type="AlphaFoldDB" id="A0A4Z0YZD4"/>
<accession>A0A4Z0YZD4</accession>
<proteinExistence type="predicted"/>
<gene>
    <name evidence="2" type="ORF">E0Z10_g6074</name>
</gene>
<dbReference type="Pfam" id="PF06985">
    <property type="entry name" value="HET"/>
    <property type="match status" value="1"/>
</dbReference>
<dbReference type="Proteomes" id="UP000297716">
    <property type="component" value="Unassembled WGS sequence"/>
</dbReference>
<protein>
    <recommendedName>
        <fullName evidence="1">Heterokaryon incompatibility domain-containing protein</fullName>
    </recommendedName>
</protein>
<name>A0A4Z0YZD4_9PEZI</name>
<dbReference type="EMBL" id="SKBN01000119">
    <property type="protein sequence ID" value="TGJ82676.1"/>
    <property type="molecule type" value="Genomic_DNA"/>
</dbReference>
<sequence>MRLLNTATYTLETFMGVNKPRYAILSHTWGEDEVLFEDIQDDSHNQSADKSEQKWRRKSGAQKLLDSAKKAFKNGYEYIWIDTCCIKPPTVTHTPRNID</sequence>
<dbReference type="PANTHER" id="PTHR10622:SF12">
    <property type="entry name" value="HET DOMAIN-CONTAINING PROTEIN"/>
    <property type="match status" value="1"/>
</dbReference>
<dbReference type="PANTHER" id="PTHR10622">
    <property type="entry name" value="HET DOMAIN-CONTAINING PROTEIN"/>
    <property type="match status" value="1"/>
</dbReference>
<evidence type="ECO:0000313" key="2">
    <source>
        <dbReference type="EMBL" id="TGJ82676.1"/>
    </source>
</evidence>
<evidence type="ECO:0000313" key="3">
    <source>
        <dbReference type="Proteomes" id="UP000297716"/>
    </source>
</evidence>
<comment type="caution">
    <text evidence="2">The sequence shown here is derived from an EMBL/GenBank/DDBJ whole genome shotgun (WGS) entry which is preliminary data.</text>
</comment>
<keyword evidence="3" id="KW-1185">Reference proteome</keyword>
<organism evidence="2 3">
    <name type="scientific">Xylaria hypoxylon</name>
    <dbReference type="NCBI Taxonomy" id="37992"/>
    <lineage>
        <taxon>Eukaryota</taxon>
        <taxon>Fungi</taxon>
        <taxon>Dikarya</taxon>
        <taxon>Ascomycota</taxon>
        <taxon>Pezizomycotina</taxon>
        <taxon>Sordariomycetes</taxon>
        <taxon>Xylariomycetidae</taxon>
        <taxon>Xylariales</taxon>
        <taxon>Xylariaceae</taxon>
        <taxon>Xylaria</taxon>
    </lineage>
</organism>
<dbReference type="OrthoDB" id="20872at2759"/>
<dbReference type="InterPro" id="IPR010730">
    <property type="entry name" value="HET"/>
</dbReference>
<reference evidence="2 3" key="1">
    <citation type="submission" date="2019-03" db="EMBL/GenBank/DDBJ databases">
        <title>Draft genome sequence of Xylaria hypoxylon DSM 108379, a ubiquitous saprotrophic-parasitic fungi on hardwood.</title>
        <authorList>
            <person name="Buettner E."/>
            <person name="Leonhardt S."/>
            <person name="Gebauer A.M."/>
            <person name="Liers C."/>
            <person name="Hofrichter M."/>
            <person name="Kellner H."/>
        </authorList>
    </citation>
    <scope>NUCLEOTIDE SEQUENCE [LARGE SCALE GENOMIC DNA]</scope>
    <source>
        <strain evidence="2 3">DSM 108379</strain>
    </source>
</reference>
<feature type="domain" description="Heterokaryon incompatibility" evidence="1">
    <location>
        <begin position="22"/>
        <end position="87"/>
    </location>
</feature>
<evidence type="ECO:0000259" key="1">
    <source>
        <dbReference type="Pfam" id="PF06985"/>
    </source>
</evidence>
<dbReference type="STRING" id="37992.A0A4Z0YZD4"/>